<dbReference type="EMBL" id="OW240919">
    <property type="protein sequence ID" value="CAH2311163.1"/>
    <property type="molecule type" value="Genomic_DNA"/>
</dbReference>
<evidence type="ECO:0000256" key="1">
    <source>
        <dbReference type="SAM" id="MobiDB-lite"/>
    </source>
</evidence>
<proteinExistence type="predicted"/>
<reference evidence="2" key="1">
    <citation type="submission" date="2022-03" db="EMBL/GenBank/DDBJ databases">
        <authorList>
            <person name="Alioto T."/>
            <person name="Alioto T."/>
            <person name="Gomez Garrido J."/>
        </authorList>
    </citation>
    <scope>NUCLEOTIDE SEQUENCE</scope>
</reference>
<name>A0AAD1SY99_PELCU</name>
<accession>A0AAD1SY99</accession>
<dbReference type="AlphaFoldDB" id="A0AAD1SY99"/>
<gene>
    <name evidence="2" type="ORF">PECUL_23A028113</name>
</gene>
<feature type="region of interest" description="Disordered" evidence="1">
    <location>
        <begin position="1"/>
        <end position="31"/>
    </location>
</feature>
<evidence type="ECO:0000313" key="2">
    <source>
        <dbReference type="EMBL" id="CAH2311163.1"/>
    </source>
</evidence>
<keyword evidence="3" id="KW-1185">Reference proteome</keyword>
<protein>
    <submittedName>
        <fullName evidence="2">Uncharacterized protein</fullName>
    </submittedName>
</protein>
<dbReference type="Proteomes" id="UP001295444">
    <property type="component" value="Chromosome 08"/>
</dbReference>
<evidence type="ECO:0000313" key="3">
    <source>
        <dbReference type="Proteomes" id="UP001295444"/>
    </source>
</evidence>
<sequence length="119" mass="12633">MRQLESSSDVSMATEAHMQSRNPPTGGSSQWGAAGVTSCLFLVGELSLISVRCTLSGLTLGLTERVSEGLASWDCTQHCLTAQGGWQAVPTGNHHHNNHSQGVSETMGANTTWKECDNC</sequence>
<organism evidence="2 3">
    <name type="scientific">Pelobates cultripes</name>
    <name type="common">Western spadefoot toad</name>
    <dbReference type="NCBI Taxonomy" id="61616"/>
    <lineage>
        <taxon>Eukaryota</taxon>
        <taxon>Metazoa</taxon>
        <taxon>Chordata</taxon>
        <taxon>Craniata</taxon>
        <taxon>Vertebrata</taxon>
        <taxon>Euteleostomi</taxon>
        <taxon>Amphibia</taxon>
        <taxon>Batrachia</taxon>
        <taxon>Anura</taxon>
        <taxon>Pelobatoidea</taxon>
        <taxon>Pelobatidae</taxon>
        <taxon>Pelobates</taxon>
    </lineage>
</organism>